<name>M2ZSX9_9PROT</name>
<dbReference type="STRING" id="1244869.H261_08268"/>
<reference evidence="2 3" key="1">
    <citation type="journal article" date="2014" name="Genome Announc.">
        <title>Draft Genome Sequence of Magnetospirillum sp. Strain SO-1, a Freshwater Magnetotactic Bacterium Isolated from the Ol'khovka River, Russia.</title>
        <authorList>
            <person name="Grouzdev D.S."/>
            <person name="Dziuba M.V."/>
            <person name="Sukhacheva M.S."/>
            <person name="Mardanov A.V."/>
            <person name="Beletskiy A.V."/>
            <person name="Kuznetsov B.B."/>
            <person name="Skryabin K.G."/>
        </authorList>
    </citation>
    <scope>NUCLEOTIDE SEQUENCE [LARGE SCALE GENOMIC DNA]</scope>
    <source>
        <strain evidence="2 3">SO-1</strain>
    </source>
</reference>
<feature type="region of interest" description="Disordered" evidence="1">
    <location>
        <begin position="39"/>
        <end position="98"/>
    </location>
</feature>
<dbReference type="OrthoDB" id="9847632at2"/>
<feature type="compositionally biased region" description="Basic and acidic residues" evidence="1">
    <location>
        <begin position="53"/>
        <end position="71"/>
    </location>
</feature>
<feature type="region of interest" description="Disordered" evidence="1">
    <location>
        <begin position="1"/>
        <end position="22"/>
    </location>
</feature>
<dbReference type="Proteomes" id="UP000011744">
    <property type="component" value="Unassembled WGS sequence"/>
</dbReference>
<dbReference type="EMBL" id="AONQ01000017">
    <property type="protein sequence ID" value="EME70462.1"/>
    <property type="molecule type" value="Genomic_DNA"/>
</dbReference>
<keyword evidence="3" id="KW-1185">Reference proteome</keyword>
<accession>M2ZSX9</accession>
<evidence type="ECO:0000256" key="1">
    <source>
        <dbReference type="SAM" id="MobiDB-lite"/>
    </source>
</evidence>
<comment type="caution">
    <text evidence="2">The sequence shown here is derived from an EMBL/GenBank/DDBJ whole genome shotgun (WGS) entry which is preliminary data.</text>
</comment>
<gene>
    <name evidence="2" type="ORF">H261_08268</name>
</gene>
<dbReference type="RefSeq" id="WP_008616349.1">
    <property type="nucleotide sequence ID" value="NZ_AONQ01000017.1"/>
</dbReference>
<proteinExistence type="predicted"/>
<dbReference type="AlphaFoldDB" id="M2ZSX9"/>
<sequence>MSVDTQRLAQLRDRQRQAMSVDDDTILSDAEITELVSLERQHEAEQSQIRATARREVEQRKVEAERQERRNATALPYRRPTSLPGRGLDAIRKGLGRA</sequence>
<organism evidence="2 3">
    <name type="scientific">Paramagnetospirillum caucaseum</name>
    <dbReference type="NCBI Taxonomy" id="1244869"/>
    <lineage>
        <taxon>Bacteria</taxon>
        <taxon>Pseudomonadati</taxon>
        <taxon>Pseudomonadota</taxon>
        <taxon>Alphaproteobacteria</taxon>
        <taxon>Rhodospirillales</taxon>
        <taxon>Magnetospirillaceae</taxon>
        <taxon>Paramagnetospirillum</taxon>
    </lineage>
</organism>
<dbReference type="PATRIC" id="fig|1244869.3.peg.1671"/>
<evidence type="ECO:0000313" key="3">
    <source>
        <dbReference type="Proteomes" id="UP000011744"/>
    </source>
</evidence>
<evidence type="ECO:0000313" key="2">
    <source>
        <dbReference type="EMBL" id="EME70462.1"/>
    </source>
</evidence>
<protein>
    <submittedName>
        <fullName evidence="2">Uncharacterized protein</fullName>
    </submittedName>
</protein>